<gene>
    <name evidence="2" type="ORF">GPECTOR_10g914</name>
</gene>
<proteinExistence type="predicted"/>
<dbReference type="PANTHER" id="PTHR46487">
    <property type="entry name" value="DNA REPAIR PROTEIN XRCC3"/>
    <property type="match status" value="1"/>
</dbReference>
<evidence type="ECO:0000256" key="1">
    <source>
        <dbReference type="SAM" id="MobiDB-lite"/>
    </source>
</evidence>
<dbReference type="GO" id="GO:0090656">
    <property type="term" value="P:t-circle formation"/>
    <property type="evidence" value="ECO:0007669"/>
    <property type="project" value="TreeGrafter"/>
</dbReference>
<dbReference type="Gene3D" id="3.40.50.300">
    <property type="entry name" value="P-loop containing nucleotide triphosphate hydrolases"/>
    <property type="match status" value="1"/>
</dbReference>
<dbReference type="PANTHER" id="PTHR46487:SF1">
    <property type="entry name" value="DNA REPAIR PROTEIN XRCC3"/>
    <property type="match status" value="1"/>
</dbReference>
<reference evidence="3" key="1">
    <citation type="journal article" date="2016" name="Nat. Commun.">
        <title>The Gonium pectorale genome demonstrates co-option of cell cycle regulation during the evolution of multicellularity.</title>
        <authorList>
            <person name="Hanschen E.R."/>
            <person name="Marriage T.N."/>
            <person name="Ferris P.J."/>
            <person name="Hamaji T."/>
            <person name="Toyoda A."/>
            <person name="Fujiyama A."/>
            <person name="Neme R."/>
            <person name="Noguchi H."/>
            <person name="Minakuchi Y."/>
            <person name="Suzuki M."/>
            <person name="Kawai-Toyooka H."/>
            <person name="Smith D.R."/>
            <person name="Sparks H."/>
            <person name="Anderson J."/>
            <person name="Bakaric R."/>
            <person name="Luria V."/>
            <person name="Karger A."/>
            <person name="Kirschner M.W."/>
            <person name="Durand P.M."/>
            <person name="Michod R.E."/>
            <person name="Nozaki H."/>
            <person name="Olson B.J."/>
        </authorList>
    </citation>
    <scope>NUCLEOTIDE SEQUENCE [LARGE SCALE GENOMIC DNA]</scope>
    <source>
        <strain evidence="3">NIES-2863</strain>
    </source>
</reference>
<dbReference type="GO" id="GO:0000400">
    <property type="term" value="F:four-way junction DNA binding"/>
    <property type="evidence" value="ECO:0007669"/>
    <property type="project" value="TreeGrafter"/>
</dbReference>
<evidence type="ECO:0000313" key="2">
    <source>
        <dbReference type="EMBL" id="KXZ52282.1"/>
    </source>
</evidence>
<dbReference type="OrthoDB" id="1861185at2759"/>
<feature type="region of interest" description="Disordered" evidence="1">
    <location>
        <begin position="146"/>
        <end position="166"/>
    </location>
</feature>
<feature type="compositionally biased region" description="Gly residues" evidence="1">
    <location>
        <begin position="152"/>
        <end position="162"/>
    </location>
</feature>
<dbReference type="EMBL" id="LSYV01000011">
    <property type="protein sequence ID" value="KXZ52282.1"/>
    <property type="molecule type" value="Genomic_DNA"/>
</dbReference>
<dbReference type="GO" id="GO:0000722">
    <property type="term" value="P:telomere maintenance via recombination"/>
    <property type="evidence" value="ECO:0007669"/>
    <property type="project" value="TreeGrafter"/>
</dbReference>
<dbReference type="GO" id="GO:0045003">
    <property type="term" value="P:double-strand break repair via synthesis-dependent strand annealing"/>
    <property type="evidence" value="ECO:0007669"/>
    <property type="project" value="TreeGrafter"/>
</dbReference>
<dbReference type="GO" id="GO:0033065">
    <property type="term" value="C:Rad51C-XRCC3 complex"/>
    <property type="evidence" value="ECO:0007669"/>
    <property type="project" value="TreeGrafter"/>
</dbReference>
<keyword evidence="3" id="KW-1185">Reference proteome</keyword>
<dbReference type="GO" id="GO:0071140">
    <property type="term" value="P:resolution of mitotic recombination intermediates"/>
    <property type="evidence" value="ECO:0007669"/>
    <property type="project" value="TreeGrafter"/>
</dbReference>
<dbReference type="Proteomes" id="UP000075714">
    <property type="component" value="Unassembled WGS sequence"/>
</dbReference>
<sequence>MCANRFGSCPDVSLEHVLIEERPISGPDELMRSVRQLEAMLEREAAAAGPGAELNAAAHGGQQQQGGRRQVRLVVIDSVARVFRDTGEGDGGEPQVHQLQRRTAQLFTLSTLLKHGLAVLLTNQIMDDVNSETGALEVGLPSTLRALQQPAPGGGGGGGPGGSRPAALVSSGRRVLPALGLAWANCVNCRLFVARHEGWQGSVIRTLQVVFAPHLPYSYCCFQVTHDGVWGVGDDGEPAAPQSAAASAQVPLPHRYEQAAW</sequence>
<comment type="caution">
    <text evidence="2">The sequence shown here is derived from an EMBL/GenBank/DDBJ whole genome shotgun (WGS) entry which is preliminary data.</text>
</comment>
<protein>
    <submittedName>
        <fullName evidence="2">Uncharacterized protein</fullName>
    </submittedName>
</protein>
<evidence type="ECO:0000313" key="3">
    <source>
        <dbReference type="Proteomes" id="UP000075714"/>
    </source>
</evidence>
<dbReference type="GO" id="GO:0005657">
    <property type="term" value="C:replication fork"/>
    <property type="evidence" value="ECO:0007669"/>
    <property type="project" value="TreeGrafter"/>
</dbReference>
<organism evidence="2 3">
    <name type="scientific">Gonium pectorale</name>
    <name type="common">Green alga</name>
    <dbReference type="NCBI Taxonomy" id="33097"/>
    <lineage>
        <taxon>Eukaryota</taxon>
        <taxon>Viridiplantae</taxon>
        <taxon>Chlorophyta</taxon>
        <taxon>core chlorophytes</taxon>
        <taxon>Chlorophyceae</taxon>
        <taxon>CS clade</taxon>
        <taxon>Chlamydomonadales</taxon>
        <taxon>Volvocaceae</taxon>
        <taxon>Gonium</taxon>
    </lineage>
</organism>
<dbReference type="InterPro" id="IPR027417">
    <property type="entry name" value="P-loop_NTPase"/>
</dbReference>
<accession>A0A150GRA5</accession>
<dbReference type="SUPFAM" id="SSF52540">
    <property type="entry name" value="P-loop containing nucleoside triphosphate hydrolases"/>
    <property type="match status" value="1"/>
</dbReference>
<name>A0A150GRA5_GONPE</name>
<dbReference type="AlphaFoldDB" id="A0A150GRA5"/>
<dbReference type="STRING" id="33097.A0A150GRA5"/>